<name>A0A2W7E4Y2_9HYPH</name>
<dbReference type="AlphaFoldDB" id="A0A2W7E4Y2"/>
<accession>A0A2W7E4Y2</accession>
<comment type="caution">
    <text evidence="2">The sequence shown here is derived from an EMBL/GenBank/DDBJ whole genome shotgun (WGS) entry which is preliminary data.</text>
</comment>
<keyword evidence="3" id="KW-1185">Reference proteome</keyword>
<dbReference type="EMBL" id="MZXV01000027">
    <property type="protein sequence ID" value="PZV38266.1"/>
    <property type="molecule type" value="Genomic_DNA"/>
</dbReference>
<evidence type="ECO:0000256" key="1">
    <source>
        <dbReference type="SAM" id="Phobius"/>
    </source>
</evidence>
<proteinExistence type="predicted"/>
<dbReference type="Gene3D" id="1.25.40.10">
    <property type="entry name" value="Tetratricopeptide repeat domain"/>
    <property type="match status" value="1"/>
</dbReference>
<gene>
    <name evidence="2" type="ORF">B5V02_11520</name>
</gene>
<evidence type="ECO:0000313" key="2">
    <source>
        <dbReference type="EMBL" id="PZV38266.1"/>
    </source>
</evidence>
<evidence type="ECO:0000313" key="3">
    <source>
        <dbReference type="Proteomes" id="UP000248616"/>
    </source>
</evidence>
<keyword evidence="1" id="KW-1133">Transmembrane helix</keyword>
<protein>
    <recommendedName>
        <fullName evidence="4">Adenylate cyclase</fullName>
    </recommendedName>
</protein>
<dbReference type="SUPFAM" id="SSF48452">
    <property type="entry name" value="TPR-like"/>
    <property type="match status" value="1"/>
</dbReference>
<organism evidence="2 3">
    <name type="scientific">Mesorhizobium kowhaii</name>
    <dbReference type="NCBI Taxonomy" id="1300272"/>
    <lineage>
        <taxon>Bacteria</taxon>
        <taxon>Pseudomonadati</taxon>
        <taxon>Pseudomonadota</taxon>
        <taxon>Alphaproteobacteria</taxon>
        <taxon>Hyphomicrobiales</taxon>
        <taxon>Phyllobacteriaceae</taxon>
        <taxon>Mesorhizobium</taxon>
    </lineage>
</organism>
<evidence type="ECO:0008006" key="4">
    <source>
        <dbReference type="Google" id="ProtNLM"/>
    </source>
</evidence>
<dbReference type="RefSeq" id="WP_111544343.1">
    <property type="nucleotide sequence ID" value="NZ_MZXV01000027.1"/>
</dbReference>
<keyword evidence="1" id="KW-0812">Transmembrane</keyword>
<keyword evidence="1" id="KW-0472">Membrane</keyword>
<reference evidence="3" key="1">
    <citation type="submission" date="2017-03" db="EMBL/GenBank/DDBJ databases">
        <authorList>
            <person name="Safronova V.I."/>
            <person name="Sazanova A.L."/>
            <person name="Chirak E.R."/>
        </authorList>
    </citation>
    <scope>NUCLEOTIDE SEQUENCE [LARGE SCALE GENOMIC DNA]</scope>
    <source>
        <strain evidence="3">Ach-343</strain>
    </source>
</reference>
<feature type="transmembrane region" description="Helical" evidence="1">
    <location>
        <begin position="146"/>
        <end position="170"/>
    </location>
</feature>
<sequence>MAIQAETPAPREHELPMEACRAQLALILDSADFDATGRERRFLSHVVEEALSGRGDRIKAYSIAVEVFGRGEAFDPQTDPIVRIEAGHLRRALERYYLTAGHTDPILITIPKGGYVPAFLLRSQPLLSLPQATVVSPTITHSPVRWVAFLLPVMLAAILAAGASVLAWSWTSVRSSAPETPHVLVEPFDDLTGNAAAAAIASGLKQEIVSQLSKFKDIVVMESAPEDGDASTAPPRFILAGSVNLSVDTFLLRVRLINRANGSVLWADSYDGRMKVADLVEAQSDIARNVSTSLAQAYGVIFQADANLHVDNPPDNWVAYSCTLSFYAYRVDLNPETRTSVRTCLEKAVGRFPNYATAWGLLSLVYIDDYRFEFPNDPKLSAAVLERALAAARQAVEVDPLNVRGLQGEMLALYFSKEINLALGVGKRGLAINPNDTEFMGEYGQRLAVSGNWRDGCALITEARERNPSSLGYYEVELALCSYFSGDYPQAVMWMKKSPVRSNPIYHIVAAAVLSEGGYKIEADRERAWLEQNQPAWVKNMRQVVTMRLARSQDVETFLGSLRKAGFDVVD</sequence>
<dbReference type="InterPro" id="IPR011990">
    <property type="entry name" value="TPR-like_helical_dom_sf"/>
</dbReference>
<dbReference type="Proteomes" id="UP000248616">
    <property type="component" value="Unassembled WGS sequence"/>
</dbReference>
<dbReference type="OrthoDB" id="100177at2"/>